<keyword evidence="2" id="KW-0808">Transferase</keyword>
<dbReference type="PANTHER" id="PTHR42739:SF1">
    <property type="entry name" value="MALATE SYNTHASE G"/>
    <property type="match status" value="1"/>
</dbReference>
<dbReference type="Pfam" id="PF20658">
    <property type="entry name" value="MSG_insertion"/>
    <property type="match status" value="1"/>
</dbReference>
<dbReference type="GO" id="GO:0005829">
    <property type="term" value="C:cytosol"/>
    <property type="evidence" value="ECO:0007669"/>
    <property type="project" value="TreeGrafter"/>
</dbReference>
<feature type="domain" description="Malate synthase G alpha-beta insertion" evidence="1">
    <location>
        <begin position="54"/>
        <end position="118"/>
    </location>
</feature>
<dbReference type="InterPro" id="IPR011076">
    <property type="entry name" value="Malate_synth_sf"/>
</dbReference>
<dbReference type="InterPro" id="IPR048357">
    <property type="entry name" value="MSG_insertion"/>
</dbReference>
<organism evidence="2 3">
    <name type="scientific">Vibrio vulnificus</name>
    <dbReference type="NCBI Taxonomy" id="672"/>
    <lineage>
        <taxon>Bacteria</taxon>
        <taxon>Pseudomonadati</taxon>
        <taxon>Pseudomonadota</taxon>
        <taxon>Gammaproteobacteria</taxon>
        <taxon>Vibrionales</taxon>
        <taxon>Vibrionaceae</taxon>
        <taxon>Vibrio</taxon>
    </lineage>
</organism>
<protein>
    <submittedName>
        <fullName evidence="2">Malate synthase</fullName>
        <ecNumber evidence="2">2.3.3.9</ecNumber>
    </submittedName>
</protein>
<dbReference type="Gene3D" id="2.170.170.11">
    <property type="entry name" value="Malate synthase G - maily-beta sub-domain"/>
    <property type="match status" value="1"/>
</dbReference>
<dbReference type="EMBL" id="PDGH01000124">
    <property type="protein sequence ID" value="POB44552.1"/>
    <property type="molecule type" value="Genomic_DNA"/>
</dbReference>
<dbReference type="EC" id="2.3.3.9" evidence="2"/>
<proteinExistence type="predicted"/>
<dbReference type="AlphaFoldDB" id="A0A2S3QZ78"/>
<dbReference type="GO" id="GO:0000287">
    <property type="term" value="F:magnesium ion binding"/>
    <property type="evidence" value="ECO:0007669"/>
    <property type="project" value="TreeGrafter"/>
</dbReference>
<dbReference type="GO" id="GO:0009436">
    <property type="term" value="P:glyoxylate catabolic process"/>
    <property type="evidence" value="ECO:0007669"/>
    <property type="project" value="TreeGrafter"/>
</dbReference>
<dbReference type="GO" id="GO:0004474">
    <property type="term" value="F:malate synthase activity"/>
    <property type="evidence" value="ECO:0007669"/>
    <property type="project" value="UniProtKB-EC"/>
</dbReference>
<accession>A0A2S3QZ78</accession>
<dbReference type="Proteomes" id="UP000237466">
    <property type="component" value="Unassembled WGS sequence"/>
</dbReference>
<reference evidence="2 3" key="1">
    <citation type="journal article" date="2018" name="Front. Microbiol.">
        <title>Phylogeny of Vibrio vulnificus from the Analysis of the Core-Genome: Implications for Intra-Species Taxonomy.</title>
        <authorList>
            <person name="Roig F.J."/>
            <person name="Gonzalez-Candelas F."/>
            <person name="Sanjuan E."/>
            <person name="Fouz B."/>
            <person name="Feil E.J."/>
            <person name="Llorens C."/>
            <person name="Baker-Austin C."/>
            <person name="Oliver J.D."/>
            <person name="Danin-Poleg Y."/>
            <person name="Gibas C.J."/>
            <person name="Kashi Y."/>
            <person name="Gulig P.A."/>
            <person name="Morrison S.S."/>
            <person name="Amaro C."/>
        </authorList>
    </citation>
    <scope>NUCLEOTIDE SEQUENCE [LARGE SCALE GENOMIC DNA]</scope>
    <source>
        <strain evidence="2 3">CECT4608</strain>
    </source>
</reference>
<evidence type="ECO:0000259" key="1">
    <source>
        <dbReference type="Pfam" id="PF20658"/>
    </source>
</evidence>
<dbReference type="InterPro" id="IPR006253">
    <property type="entry name" value="Malate_synthG"/>
</dbReference>
<dbReference type="NCBIfam" id="NF006511">
    <property type="entry name" value="PRK08951.1"/>
    <property type="match status" value="1"/>
</dbReference>
<keyword evidence="2" id="KW-0012">Acyltransferase</keyword>
<gene>
    <name evidence="2" type="ORF">CRN52_18300</name>
</gene>
<evidence type="ECO:0000313" key="2">
    <source>
        <dbReference type="EMBL" id="POB44552.1"/>
    </source>
</evidence>
<evidence type="ECO:0000313" key="3">
    <source>
        <dbReference type="Proteomes" id="UP000237466"/>
    </source>
</evidence>
<comment type="caution">
    <text evidence="2">The sequence shown here is derived from an EMBL/GenBank/DDBJ whole genome shotgun (WGS) entry which is preliminary data.</text>
</comment>
<dbReference type="PANTHER" id="PTHR42739">
    <property type="entry name" value="MALATE SYNTHASE G"/>
    <property type="match status" value="1"/>
</dbReference>
<dbReference type="GO" id="GO:0006097">
    <property type="term" value="P:glyoxylate cycle"/>
    <property type="evidence" value="ECO:0007669"/>
    <property type="project" value="InterPro"/>
</dbReference>
<sequence>MCSKTKLLCVIQEDKTMNMLTFDKNENQQQRPFIAEAVFAVEAVNSNQQDEKQQKAKQLLDRMFPLESGSHQDVTSYVIDYRHLMAYFADGSHSGLQAPKHFVAFTGEKEDPCSILLRDESGSHIEVMLGCHKGTGSVELVDIEDIQLETRTTFSPELTGDAPTAMRHWISLVKGDVNGKPMASSEDKEYTAKSGEDYVLSYCYSI</sequence>
<dbReference type="SUPFAM" id="SSF51645">
    <property type="entry name" value="Malate synthase G"/>
    <property type="match status" value="1"/>
</dbReference>
<name>A0A2S3QZ78_VIBVL</name>